<dbReference type="GO" id="GO:0000209">
    <property type="term" value="P:protein polyubiquitination"/>
    <property type="evidence" value="ECO:0007669"/>
    <property type="project" value="TreeGrafter"/>
</dbReference>
<dbReference type="Proteomes" id="UP000325286">
    <property type="component" value="Chromosome"/>
</dbReference>
<dbReference type="SUPFAM" id="SSF63829">
    <property type="entry name" value="Calcium-dependent phosphotriesterase"/>
    <property type="match status" value="1"/>
</dbReference>
<dbReference type="PROSITE" id="PS51318">
    <property type="entry name" value="TAT"/>
    <property type="match status" value="1"/>
</dbReference>
<evidence type="ECO:0000256" key="1">
    <source>
        <dbReference type="ARBA" id="ARBA00022737"/>
    </source>
</evidence>
<organism evidence="3 4">
    <name type="scientific">Roseimaritima ulvae</name>
    <dbReference type="NCBI Taxonomy" id="980254"/>
    <lineage>
        <taxon>Bacteria</taxon>
        <taxon>Pseudomonadati</taxon>
        <taxon>Planctomycetota</taxon>
        <taxon>Planctomycetia</taxon>
        <taxon>Pirellulales</taxon>
        <taxon>Pirellulaceae</taxon>
        <taxon>Roseimaritima</taxon>
    </lineage>
</organism>
<accession>A0A5B9QLZ9</accession>
<dbReference type="InterPro" id="IPR011042">
    <property type="entry name" value="6-blade_b-propeller_TolB-like"/>
</dbReference>
<dbReference type="GO" id="GO:0043161">
    <property type="term" value="P:proteasome-mediated ubiquitin-dependent protein catabolic process"/>
    <property type="evidence" value="ECO:0007669"/>
    <property type="project" value="TreeGrafter"/>
</dbReference>
<name>A0A5B9QLZ9_9BACT</name>
<proteinExistence type="predicted"/>
<keyword evidence="4" id="KW-1185">Reference proteome</keyword>
<dbReference type="PROSITE" id="PS51125">
    <property type="entry name" value="NHL"/>
    <property type="match status" value="1"/>
</dbReference>
<dbReference type="InterPro" id="IPR050952">
    <property type="entry name" value="TRIM-NHL_E3_ligases"/>
</dbReference>
<gene>
    <name evidence="3" type="ORF">UC8_19770</name>
</gene>
<dbReference type="OrthoDB" id="9799230at2"/>
<dbReference type="PANTHER" id="PTHR24104:SF25">
    <property type="entry name" value="PROTEIN LIN-41"/>
    <property type="match status" value="1"/>
</dbReference>
<sequence>MSVSRRRFLQSSAAAIAVPAILTSKRTAAQDVIGNADHAFHFNHQWAELPQPYSWQTTHNVAVDPQGLVYVIHEGDVTLTDHPSIFVFDADGKFIRAFGEAFQGGGHGIEIRNEGGETFVYMAAYQQAKTIVKMTTTGEIVWQQYAPMQSGHYAAEEAASPQKIWGRNRFMPTNFAFLPDGGFYLADGYGSFYIHRYDAQGQWVSCFGGPGQGEGTFNTPHGLWVDNRDEDSPRLVVCDRAHNQLQIFDLEGNYQKTVKDFGLPANIDVHGDLMLVPELVARVSLLDRDLNTVVTLGDDRQRVLDDKAKSKGFAIRGDESRWQDGKFVHPHDACFDADGNIYVAEWVSTGRVTKLTRA</sequence>
<dbReference type="GO" id="GO:0008270">
    <property type="term" value="F:zinc ion binding"/>
    <property type="evidence" value="ECO:0007669"/>
    <property type="project" value="UniProtKB-KW"/>
</dbReference>
<dbReference type="AlphaFoldDB" id="A0A5B9QLZ9"/>
<reference evidence="3 4" key="1">
    <citation type="submission" date="2019-08" db="EMBL/GenBank/DDBJ databases">
        <title>Deep-cultivation of Planctomycetes and their phenomic and genomic characterization uncovers novel biology.</title>
        <authorList>
            <person name="Wiegand S."/>
            <person name="Jogler M."/>
            <person name="Boedeker C."/>
            <person name="Pinto D."/>
            <person name="Vollmers J."/>
            <person name="Rivas-Marin E."/>
            <person name="Kohn T."/>
            <person name="Peeters S.H."/>
            <person name="Heuer A."/>
            <person name="Rast P."/>
            <person name="Oberbeckmann S."/>
            <person name="Bunk B."/>
            <person name="Jeske O."/>
            <person name="Meyerdierks A."/>
            <person name="Storesund J.E."/>
            <person name="Kallscheuer N."/>
            <person name="Luecker S."/>
            <person name="Lage O.M."/>
            <person name="Pohl T."/>
            <person name="Merkel B.J."/>
            <person name="Hornburger P."/>
            <person name="Mueller R.-W."/>
            <person name="Bruemmer F."/>
            <person name="Labrenz M."/>
            <person name="Spormann A.M."/>
            <person name="Op den Camp H."/>
            <person name="Overmann J."/>
            <person name="Amann R."/>
            <person name="Jetten M.S.M."/>
            <person name="Mascher T."/>
            <person name="Medema M.H."/>
            <person name="Devos D.P."/>
            <person name="Kaster A.-K."/>
            <person name="Ovreas L."/>
            <person name="Rohde M."/>
            <person name="Galperin M.Y."/>
            <person name="Jogler C."/>
        </authorList>
    </citation>
    <scope>NUCLEOTIDE SEQUENCE [LARGE SCALE GENOMIC DNA]</scope>
    <source>
        <strain evidence="3 4">UC8</strain>
    </source>
</reference>
<dbReference type="Gene3D" id="2.120.10.30">
    <property type="entry name" value="TolB, C-terminal domain"/>
    <property type="match status" value="1"/>
</dbReference>
<dbReference type="KEGG" id="rul:UC8_19770"/>
<evidence type="ECO:0000313" key="4">
    <source>
        <dbReference type="Proteomes" id="UP000325286"/>
    </source>
</evidence>
<dbReference type="InterPro" id="IPR006311">
    <property type="entry name" value="TAT_signal"/>
</dbReference>
<protein>
    <submittedName>
        <fullName evidence="3">NHL repeat protein</fullName>
    </submittedName>
</protein>
<dbReference type="EMBL" id="CP042914">
    <property type="protein sequence ID" value="QEG39974.1"/>
    <property type="molecule type" value="Genomic_DNA"/>
</dbReference>
<keyword evidence="1" id="KW-0677">Repeat</keyword>
<dbReference type="GO" id="GO:0061630">
    <property type="term" value="F:ubiquitin protein ligase activity"/>
    <property type="evidence" value="ECO:0007669"/>
    <property type="project" value="TreeGrafter"/>
</dbReference>
<dbReference type="RefSeq" id="WP_068136458.1">
    <property type="nucleotide sequence ID" value="NZ_CP042914.1"/>
</dbReference>
<dbReference type="PANTHER" id="PTHR24104">
    <property type="entry name" value="E3 UBIQUITIN-PROTEIN LIGASE NHLRC1-RELATED"/>
    <property type="match status" value="1"/>
</dbReference>
<feature type="repeat" description="NHL" evidence="2">
    <location>
        <begin position="204"/>
        <end position="251"/>
    </location>
</feature>
<evidence type="ECO:0000313" key="3">
    <source>
        <dbReference type="EMBL" id="QEG39974.1"/>
    </source>
</evidence>
<dbReference type="InterPro" id="IPR001258">
    <property type="entry name" value="NHL_repeat"/>
</dbReference>
<evidence type="ECO:0000256" key="2">
    <source>
        <dbReference type="PROSITE-ProRule" id="PRU00504"/>
    </source>
</evidence>